<dbReference type="GO" id="GO:0005507">
    <property type="term" value="F:copper ion binding"/>
    <property type="evidence" value="ECO:0007669"/>
    <property type="project" value="InterPro"/>
</dbReference>
<name>A0A9P0CVQ9_9CUCU</name>
<sequence length="66" mass="7232">MTQIILYISTAMERLGTSTTVAEVKEKDAKGLIRRNLDNHPLKDTVTVPDGGYTVVRFGANNPGKE</sequence>
<dbReference type="InterPro" id="IPR008972">
    <property type="entry name" value="Cupredoxin"/>
</dbReference>
<dbReference type="Pfam" id="PF07731">
    <property type="entry name" value="Cu-oxidase_2"/>
    <property type="match status" value="1"/>
</dbReference>
<dbReference type="GO" id="GO:0016491">
    <property type="term" value="F:oxidoreductase activity"/>
    <property type="evidence" value="ECO:0007669"/>
    <property type="project" value="InterPro"/>
</dbReference>
<dbReference type="EMBL" id="OV651814">
    <property type="protein sequence ID" value="CAH1107083.1"/>
    <property type="molecule type" value="Genomic_DNA"/>
</dbReference>
<accession>A0A9P0CVQ9</accession>
<dbReference type="Gene3D" id="2.60.40.420">
    <property type="entry name" value="Cupredoxins - blue copper proteins"/>
    <property type="match status" value="1"/>
</dbReference>
<protein>
    <recommendedName>
        <fullName evidence="1">Plastocyanin-like domain-containing protein</fullName>
    </recommendedName>
</protein>
<dbReference type="InterPro" id="IPR011706">
    <property type="entry name" value="Cu-oxidase_C"/>
</dbReference>
<dbReference type="OrthoDB" id="2121828at2759"/>
<evidence type="ECO:0000313" key="2">
    <source>
        <dbReference type="EMBL" id="CAH1107083.1"/>
    </source>
</evidence>
<dbReference type="AlphaFoldDB" id="A0A9P0CVQ9"/>
<proteinExistence type="predicted"/>
<evidence type="ECO:0000259" key="1">
    <source>
        <dbReference type="Pfam" id="PF07731"/>
    </source>
</evidence>
<evidence type="ECO:0000313" key="3">
    <source>
        <dbReference type="Proteomes" id="UP001153636"/>
    </source>
</evidence>
<dbReference type="Proteomes" id="UP001153636">
    <property type="component" value="Chromosome 2"/>
</dbReference>
<reference evidence="2" key="1">
    <citation type="submission" date="2022-01" db="EMBL/GenBank/DDBJ databases">
        <authorList>
            <person name="King R."/>
        </authorList>
    </citation>
    <scope>NUCLEOTIDE SEQUENCE</scope>
</reference>
<keyword evidence="3" id="KW-1185">Reference proteome</keyword>
<gene>
    <name evidence="2" type="ORF">PSYICH_LOCUS7040</name>
</gene>
<feature type="domain" description="Plastocyanin-like" evidence="1">
    <location>
        <begin position="28"/>
        <end position="64"/>
    </location>
</feature>
<dbReference type="SUPFAM" id="SSF49503">
    <property type="entry name" value="Cupredoxins"/>
    <property type="match status" value="1"/>
</dbReference>
<organism evidence="2 3">
    <name type="scientific">Psylliodes chrysocephalus</name>
    <dbReference type="NCBI Taxonomy" id="3402493"/>
    <lineage>
        <taxon>Eukaryota</taxon>
        <taxon>Metazoa</taxon>
        <taxon>Ecdysozoa</taxon>
        <taxon>Arthropoda</taxon>
        <taxon>Hexapoda</taxon>
        <taxon>Insecta</taxon>
        <taxon>Pterygota</taxon>
        <taxon>Neoptera</taxon>
        <taxon>Endopterygota</taxon>
        <taxon>Coleoptera</taxon>
        <taxon>Polyphaga</taxon>
        <taxon>Cucujiformia</taxon>
        <taxon>Chrysomeloidea</taxon>
        <taxon>Chrysomelidae</taxon>
        <taxon>Galerucinae</taxon>
        <taxon>Alticini</taxon>
        <taxon>Psylliodes</taxon>
    </lineage>
</organism>